<comment type="caution">
    <text evidence="2">The sequence shown here is derived from an EMBL/GenBank/DDBJ whole genome shotgun (WGS) entry which is preliminary data.</text>
</comment>
<reference evidence="2" key="1">
    <citation type="submission" date="2021-01" db="EMBL/GenBank/DDBJ databases">
        <title>Marivirga aurantiaca sp. nov., isolated from intertidal surface sediments.</title>
        <authorList>
            <person name="Zhang M."/>
        </authorList>
    </citation>
    <scope>NUCLEOTIDE SEQUENCE</scope>
    <source>
        <strain evidence="2">S37H4</strain>
    </source>
</reference>
<evidence type="ECO:0000259" key="1">
    <source>
        <dbReference type="Pfam" id="PF20033"/>
    </source>
</evidence>
<keyword evidence="3" id="KW-1185">Reference proteome</keyword>
<accession>A0A934X1W6</accession>
<dbReference type="Proteomes" id="UP000611723">
    <property type="component" value="Unassembled WGS sequence"/>
</dbReference>
<evidence type="ECO:0000313" key="2">
    <source>
        <dbReference type="EMBL" id="MBK6266865.1"/>
    </source>
</evidence>
<dbReference type="RefSeq" id="WP_201432546.1">
    <property type="nucleotide sequence ID" value="NZ_JAEQBW010000011.1"/>
</dbReference>
<dbReference type="EMBL" id="JAEQBW010000011">
    <property type="protein sequence ID" value="MBK6266865.1"/>
    <property type="molecule type" value="Genomic_DNA"/>
</dbReference>
<dbReference type="PROSITE" id="PS51257">
    <property type="entry name" value="PROKAR_LIPOPROTEIN"/>
    <property type="match status" value="1"/>
</dbReference>
<gene>
    <name evidence="2" type="ORF">JKA74_17610</name>
</gene>
<sequence length="156" mass="17846">MIKNFRLLLIILLLVSCKQQQRLSANASEQDNELLFSMSSSSCMGPCPVYEIALYADSTLVFKGEENTKLQGLNQKKLSAGEFDAFMGLIKMVKWNELNPRYVSDMSDLPSQEYYYNFEGNNIAVYKYGLEPKSLAELNRAILPFVYHDIFGMQKE</sequence>
<dbReference type="AlphaFoldDB" id="A0A934X1W6"/>
<feature type="domain" description="DUF6438" evidence="1">
    <location>
        <begin position="36"/>
        <end position="142"/>
    </location>
</feature>
<organism evidence="2 3">
    <name type="scientific">Marivirga aurantiaca</name>
    <dbReference type="NCBI Taxonomy" id="2802615"/>
    <lineage>
        <taxon>Bacteria</taxon>
        <taxon>Pseudomonadati</taxon>
        <taxon>Bacteroidota</taxon>
        <taxon>Cytophagia</taxon>
        <taxon>Cytophagales</taxon>
        <taxon>Marivirgaceae</taxon>
        <taxon>Marivirga</taxon>
    </lineage>
</organism>
<proteinExistence type="predicted"/>
<dbReference type="Pfam" id="PF20033">
    <property type="entry name" value="DUF6438"/>
    <property type="match status" value="1"/>
</dbReference>
<protein>
    <recommendedName>
        <fullName evidence="1">DUF6438 domain-containing protein</fullName>
    </recommendedName>
</protein>
<dbReference type="InterPro" id="IPR045497">
    <property type="entry name" value="DUF6438"/>
</dbReference>
<evidence type="ECO:0000313" key="3">
    <source>
        <dbReference type="Proteomes" id="UP000611723"/>
    </source>
</evidence>
<name>A0A934X1W6_9BACT</name>